<dbReference type="PANTHER" id="PTHR23514">
    <property type="entry name" value="BYPASS OF STOP CODON PROTEIN 6"/>
    <property type="match status" value="1"/>
</dbReference>
<dbReference type="GO" id="GO:0022857">
    <property type="term" value="F:transmembrane transporter activity"/>
    <property type="evidence" value="ECO:0007669"/>
    <property type="project" value="InterPro"/>
</dbReference>
<evidence type="ECO:0000256" key="5">
    <source>
        <dbReference type="SAM" id="MobiDB-lite"/>
    </source>
</evidence>
<dbReference type="OrthoDB" id="413079at2759"/>
<dbReference type="Pfam" id="PF07690">
    <property type="entry name" value="MFS_1"/>
    <property type="match status" value="1"/>
</dbReference>
<comment type="caution">
    <text evidence="8">The sequence shown here is derived from an EMBL/GenBank/DDBJ whole genome shotgun (WGS) entry which is preliminary data.</text>
</comment>
<feature type="transmembrane region" description="Helical" evidence="6">
    <location>
        <begin position="168"/>
        <end position="189"/>
    </location>
</feature>
<dbReference type="InterPro" id="IPR011701">
    <property type="entry name" value="MFS"/>
</dbReference>
<dbReference type="InterPro" id="IPR036259">
    <property type="entry name" value="MFS_trans_sf"/>
</dbReference>
<feature type="transmembrane region" description="Helical" evidence="6">
    <location>
        <begin position="380"/>
        <end position="398"/>
    </location>
</feature>
<name>A0A8H7WB11_9HELO</name>
<evidence type="ECO:0000256" key="1">
    <source>
        <dbReference type="ARBA" id="ARBA00004141"/>
    </source>
</evidence>
<dbReference type="PANTHER" id="PTHR23514:SF6">
    <property type="entry name" value="MAJOR FACILITATOR SUPERFAMILY (MFS) PROFILE DOMAIN-CONTAINING PROTEIN"/>
    <property type="match status" value="1"/>
</dbReference>
<protein>
    <recommendedName>
        <fullName evidence="7">Major facilitator superfamily (MFS) profile domain-containing protein</fullName>
    </recommendedName>
</protein>
<dbReference type="GO" id="GO:0016020">
    <property type="term" value="C:membrane"/>
    <property type="evidence" value="ECO:0007669"/>
    <property type="project" value="UniProtKB-SubCell"/>
</dbReference>
<feature type="transmembrane region" description="Helical" evidence="6">
    <location>
        <begin position="230"/>
        <end position="250"/>
    </location>
</feature>
<evidence type="ECO:0000256" key="3">
    <source>
        <dbReference type="ARBA" id="ARBA00022989"/>
    </source>
</evidence>
<sequence>MLPPDVAGWITIESRGESVHSPERRRHSAEVTRKDPEIISPLGPPDIEMNALPCHDGRTSRQQEISLENVPRRHDDNPTAASVLQSSDQIQTVWEPYKNRFRVLASCFMAFSNGMNDAAPGALIESIERKYNIDYGTVSIIFVCNAIGFVAAAFFLSALSRKIGQAKCLGISEILLIIGYAGLVTTPPFPVVCVAFFFLGLGMSMNLAICQVFCANLANNTALLGAYQGAYGIGGTIGPIIATALVSNGYVWSRYYFILLGIAIFNLAFGPWSFWNHERESITSLAATLPVATTQSSTKRKLKSFRVLMSHKPTVLGSLFIFAYQGAEVAISGWVISFLVQFRHGDPSKVGYVTSGFWAGITLGRFTLSFLAHKTGERPFVFAVTVGALILELLIWFVPSIIGSSVAVAFSGLLLGPVSPAAIHIFQRLIPREMQISSLSIIGSIGTSGGAVAPFMTGMIAQHVGTFVLHPICIGLFVCMAATWWIIPKVDKRSE</sequence>
<evidence type="ECO:0000313" key="9">
    <source>
        <dbReference type="Proteomes" id="UP000664132"/>
    </source>
</evidence>
<dbReference type="EMBL" id="JAFJYH010000073">
    <property type="protein sequence ID" value="KAG4420988.1"/>
    <property type="molecule type" value="Genomic_DNA"/>
</dbReference>
<dbReference type="InterPro" id="IPR051788">
    <property type="entry name" value="MFS_Transporter"/>
</dbReference>
<feature type="transmembrane region" description="Helical" evidence="6">
    <location>
        <begin position="135"/>
        <end position="156"/>
    </location>
</feature>
<dbReference type="Gene3D" id="1.20.1250.20">
    <property type="entry name" value="MFS general substrate transporter like domains"/>
    <property type="match status" value="2"/>
</dbReference>
<dbReference type="FunFam" id="1.20.1250.20:FF:000308">
    <property type="entry name" value="MFS efflux transporter"/>
    <property type="match status" value="1"/>
</dbReference>
<evidence type="ECO:0000256" key="6">
    <source>
        <dbReference type="SAM" id="Phobius"/>
    </source>
</evidence>
<feature type="transmembrane region" description="Helical" evidence="6">
    <location>
        <begin position="256"/>
        <end position="275"/>
    </location>
</feature>
<keyword evidence="9" id="KW-1185">Reference proteome</keyword>
<keyword evidence="3 6" id="KW-1133">Transmembrane helix</keyword>
<feature type="transmembrane region" description="Helical" evidence="6">
    <location>
        <begin position="467"/>
        <end position="487"/>
    </location>
</feature>
<accession>A0A8H7WB11</accession>
<keyword evidence="4 6" id="KW-0472">Membrane</keyword>
<evidence type="ECO:0000259" key="7">
    <source>
        <dbReference type="PROSITE" id="PS50850"/>
    </source>
</evidence>
<dbReference type="Proteomes" id="UP000664132">
    <property type="component" value="Unassembled WGS sequence"/>
</dbReference>
<feature type="transmembrane region" description="Helical" evidence="6">
    <location>
        <begin position="350"/>
        <end position="368"/>
    </location>
</feature>
<proteinExistence type="predicted"/>
<keyword evidence="2 6" id="KW-0812">Transmembrane</keyword>
<feature type="compositionally biased region" description="Basic and acidic residues" evidence="5">
    <location>
        <begin position="14"/>
        <end position="37"/>
    </location>
</feature>
<dbReference type="AlphaFoldDB" id="A0A8H7WB11"/>
<gene>
    <name evidence="8" type="ORF">IFR04_005857</name>
</gene>
<feature type="transmembrane region" description="Helical" evidence="6">
    <location>
        <begin position="404"/>
        <end position="426"/>
    </location>
</feature>
<evidence type="ECO:0000313" key="8">
    <source>
        <dbReference type="EMBL" id="KAG4420988.1"/>
    </source>
</evidence>
<evidence type="ECO:0000256" key="4">
    <source>
        <dbReference type="ARBA" id="ARBA00023136"/>
    </source>
</evidence>
<comment type="subcellular location">
    <subcellularLocation>
        <location evidence="1">Membrane</location>
        <topology evidence="1">Multi-pass membrane protein</topology>
    </subcellularLocation>
</comment>
<dbReference type="InterPro" id="IPR020846">
    <property type="entry name" value="MFS_dom"/>
</dbReference>
<dbReference type="SUPFAM" id="SSF103473">
    <property type="entry name" value="MFS general substrate transporter"/>
    <property type="match status" value="1"/>
</dbReference>
<feature type="transmembrane region" description="Helical" evidence="6">
    <location>
        <begin position="438"/>
        <end position="461"/>
    </location>
</feature>
<dbReference type="FunFam" id="1.20.1250.20:FF:000286">
    <property type="entry name" value="MFS efflux transporter"/>
    <property type="match status" value="1"/>
</dbReference>
<feature type="domain" description="Major facilitator superfamily (MFS) profile" evidence="7">
    <location>
        <begin position="102"/>
        <end position="491"/>
    </location>
</feature>
<reference evidence="8" key="1">
    <citation type="submission" date="2021-02" db="EMBL/GenBank/DDBJ databases">
        <title>Genome sequence Cadophora malorum strain M34.</title>
        <authorList>
            <person name="Stefanovic E."/>
            <person name="Vu D."/>
            <person name="Scully C."/>
            <person name="Dijksterhuis J."/>
            <person name="Roader J."/>
            <person name="Houbraken J."/>
        </authorList>
    </citation>
    <scope>NUCLEOTIDE SEQUENCE</scope>
    <source>
        <strain evidence="8">M34</strain>
    </source>
</reference>
<feature type="transmembrane region" description="Helical" evidence="6">
    <location>
        <begin position="315"/>
        <end position="338"/>
    </location>
</feature>
<feature type="region of interest" description="Disordered" evidence="5">
    <location>
        <begin position="14"/>
        <end position="46"/>
    </location>
</feature>
<evidence type="ECO:0000256" key="2">
    <source>
        <dbReference type="ARBA" id="ARBA00022692"/>
    </source>
</evidence>
<dbReference type="PROSITE" id="PS50850">
    <property type="entry name" value="MFS"/>
    <property type="match status" value="1"/>
</dbReference>
<organism evidence="8 9">
    <name type="scientific">Cadophora malorum</name>
    <dbReference type="NCBI Taxonomy" id="108018"/>
    <lineage>
        <taxon>Eukaryota</taxon>
        <taxon>Fungi</taxon>
        <taxon>Dikarya</taxon>
        <taxon>Ascomycota</taxon>
        <taxon>Pezizomycotina</taxon>
        <taxon>Leotiomycetes</taxon>
        <taxon>Helotiales</taxon>
        <taxon>Ploettnerulaceae</taxon>
        <taxon>Cadophora</taxon>
    </lineage>
</organism>
<feature type="transmembrane region" description="Helical" evidence="6">
    <location>
        <begin position="195"/>
        <end position="218"/>
    </location>
</feature>